<dbReference type="Pfam" id="PF04049">
    <property type="entry name" value="ANAPC8"/>
    <property type="match status" value="1"/>
</dbReference>
<keyword evidence="4" id="KW-0833">Ubl conjugation pathway</keyword>
<feature type="compositionally biased region" description="Low complexity" evidence="8">
    <location>
        <begin position="291"/>
        <end position="307"/>
    </location>
</feature>
<protein>
    <recommendedName>
        <fullName evidence="9">Cdc23 domain-containing protein</fullName>
    </recommendedName>
</protein>
<keyword evidence="3" id="KW-0498">Mitosis</keyword>
<feature type="compositionally biased region" description="Low complexity" evidence="8">
    <location>
        <begin position="349"/>
        <end position="363"/>
    </location>
</feature>
<dbReference type="GO" id="GO:0045842">
    <property type="term" value="P:positive regulation of mitotic metaphase/anaphase transition"/>
    <property type="evidence" value="ECO:0007669"/>
    <property type="project" value="TreeGrafter"/>
</dbReference>
<dbReference type="InterPro" id="IPR011990">
    <property type="entry name" value="TPR-like_helical_dom_sf"/>
</dbReference>
<keyword evidence="6" id="KW-0131">Cell cycle</keyword>
<keyword evidence="11" id="KW-1185">Reference proteome</keyword>
<dbReference type="OrthoDB" id="10262026at2759"/>
<dbReference type="VEuPathDB" id="TriTrypDB:BSAL_50375"/>
<proteinExistence type="predicted"/>
<reference evidence="11" key="1">
    <citation type="submission" date="2015-09" db="EMBL/GenBank/DDBJ databases">
        <authorList>
            <consortium name="Pathogen Informatics"/>
        </authorList>
    </citation>
    <scope>NUCLEOTIDE SEQUENCE [LARGE SCALE GENOMIC DNA]</scope>
    <source>
        <strain evidence="11">Lake Konstanz</strain>
    </source>
</reference>
<dbReference type="Gene3D" id="1.25.40.10">
    <property type="entry name" value="Tetratricopeptide repeat domain"/>
    <property type="match status" value="4"/>
</dbReference>
<feature type="domain" description="Cdc23" evidence="9">
    <location>
        <begin position="108"/>
        <end position="517"/>
    </location>
</feature>
<name>A0A0S4IHD6_BODSA</name>
<dbReference type="SUPFAM" id="SSF48452">
    <property type="entry name" value="TPR-like"/>
    <property type="match status" value="1"/>
</dbReference>
<feature type="compositionally biased region" description="Gly residues" evidence="8">
    <location>
        <begin position="320"/>
        <end position="329"/>
    </location>
</feature>
<keyword evidence="2" id="KW-0677">Repeat</keyword>
<dbReference type="AlphaFoldDB" id="A0A0S4IHD6"/>
<dbReference type="PANTHER" id="PTHR12558">
    <property type="entry name" value="CELL DIVISION CYCLE 16,23,27"/>
    <property type="match status" value="1"/>
</dbReference>
<evidence type="ECO:0000256" key="3">
    <source>
        <dbReference type="ARBA" id="ARBA00022776"/>
    </source>
</evidence>
<feature type="region of interest" description="Disordered" evidence="8">
    <location>
        <begin position="58"/>
        <end position="92"/>
    </location>
</feature>
<evidence type="ECO:0000256" key="1">
    <source>
        <dbReference type="ARBA" id="ARBA00022618"/>
    </source>
</evidence>
<feature type="compositionally biased region" description="Polar residues" evidence="8">
    <location>
        <begin position="1"/>
        <end position="12"/>
    </location>
</feature>
<feature type="region of interest" description="Disordered" evidence="8">
    <location>
        <begin position="238"/>
        <end position="261"/>
    </location>
</feature>
<dbReference type="Pfam" id="PF13414">
    <property type="entry name" value="TPR_11"/>
    <property type="match status" value="1"/>
</dbReference>
<dbReference type="PROSITE" id="PS50005">
    <property type="entry name" value="TPR"/>
    <property type="match status" value="2"/>
</dbReference>
<dbReference type="PANTHER" id="PTHR12558:SF10">
    <property type="entry name" value="CELL DIVISION CYCLE PROTEIN 23 HOMOLOG"/>
    <property type="match status" value="1"/>
</dbReference>
<dbReference type="GO" id="GO:0051301">
    <property type="term" value="P:cell division"/>
    <property type="evidence" value="ECO:0007669"/>
    <property type="project" value="UniProtKB-KW"/>
</dbReference>
<evidence type="ECO:0000256" key="8">
    <source>
        <dbReference type="SAM" id="MobiDB-lite"/>
    </source>
</evidence>
<feature type="repeat" description="TPR" evidence="7">
    <location>
        <begin position="630"/>
        <end position="663"/>
    </location>
</feature>
<feature type="repeat" description="TPR" evidence="7">
    <location>
        <begin position="664"/>
        <end position="697"/>
    </location>
</feature>
<dbReference type="InterPro" id="IPR007192">
    <property type="entry name" value="APC8"/>
</dbReference>
<evidence type="ECO:0000259" key="9">
    <source>
        <dbReference type="Pfam" id="PF04049"/>
    </source>
</evidence>
<evidence type="ECO:0000256" key="2">
    <source>
        <dbReference type="ARBA" id="ARBA00022737"/>
    </source>
</evidence>
<dbReference type="SUPFAM" id="SSF81901">
    <property type="entry name" value="HCP-like"/>
    <property type="match status" value="1"/>
</dbReference>
<sequence>MEETQRPTSKLTGTPHGPRGASTGSTQHYWWDTSSVPPSSIARSASIASSSATFLGGAGGAGATQPPTQGGAGGGGGGMSHLLGGQGLPNNSTTTAAATGSFMLAIERVMEQCDVRGLQSTAVWLGELLLSASPHLLELTSTHYPLVPANPPLEGPLRSLVSLGRMLFQQREYLRCHHLLKSALPSSNPSVAVVEADQLARQAAGGGGGVGTAAAGGGASVSMVPRGLSMRAPLYQAGGGGRSVSSIRPSSESRGGVDASGWGVTALDDDHQIFYNEAAGHSHSHYPGATPLPQQQQQPPRSSLMMPDTWRPRLSSGTAEVGGGRGSAGGSSSVLMDHGGASPIPPLMAQQQQQQPSAASSAAIPAVGEVLPPSRRSTESPAVMFLSLYSLYMEGERQRAHAPPIASRSQPNPNLKTLRLQLQHALERFPHDAYLLWLHAIVLRDSSLKQEAASLLIQAVKWNPFLWCAWQDLATLVTKESQLQDIANALRVHLNSNAHHGGGGAQQQQQQQSSHHHHSLAARPDAQLMFHIFSAYVRGDLGYHNVAMMEWEDLLVHFPTSSFMKCHIGSCYYHRKDFETARAVFEGVREADPYRIEGSDEFSNVLFVRGDRVGLSKLAQQSYTLDPYRAETNCILGNYYAMSGRHDKSLFYFKRAVTIDPLYLSGWTLMGHEYLEMKNTAAAVEAYRTAVEIDQRDYRAWYGLGQIYELLHMHHHALYYYWHTTTLRPTDPRMWNAVANCLDHSGRSQEAIACLERAEQYEPSVSDSYPQLVRRIATYYLGEANNIAVGRSRTAVRGAETGPSMAGARAAAFLEKLISCERRKPTDLLFAIPPLTEAKLSEIHEAFNIPTRSPSFDPALAHRNSGGIGLGRSSQGSSVGDADALHDALQTLQACEAHLALLLRSVPLLAEDDANDREDYGTTSGGAGGGAAHHQQAAVSHYVSQSQSSIQYVRSLLLQQQQQAAARTL</sequence>
<dbReference type="InterPro" id="IPR019734">
    <property type="entry name" value="TPR_rpt"/>
</dbReference>
<dbReference type="GO" id="GO:0016567">
    <property type="term" value="P:protein ubiquitination"/>
    <property type="evidence" value="ECO:0007669"/>
    <property type="project" value="TreeGrafter"/>
</dbReference>
<evidence type="ECO:0000313" key="11">
    <source>
        <dbReference type="Proteomes" id="UP000051952"/>
    </source>
</evidence>
<feature type="compositionally biased region" description="Low complexity" evidence="8">
    <location>
        <begin position="243"/>
        <end position="256"/>
    </location>
</feature>
<dbReference type="Pfam" id="PF13181">
    <property type="entry name" value="TPR_8"/>
    <property type="match status" value="2"/>
</dbReference>
<feature type="region of interest" description="Disordered" evidence="8">
    <location>
        <begin position="281"/>
        <end position="363"/>
    </location>
</feature>
<keyword evidence="1" id="KW-0132">Cell division</keyword>
<dbReference type="SMART" id="SM00028">
    <property type="entry name" value="TPR"/>
    <property type="match status" value="5"/>
</dbReference>
<gene>
    <name evidence="10" type="ORF">BSAL_50375</name>
</gene>
<evidence type="ECO:0000256" key="4">
    <source>
        <dbReference type="ARBA" id="ARBA00022786"/>
    </source>
</evidence>
<evidence type="ECO:0000256" key="7">
    <source>
        <dbReference type="PROSITE-ProRule" id="PRU00339"/>
    </source>
</evidence>
<keyword evidence="5 7" id="KW-0802">TPR repeat</keyword>
<accession>A0A0S4IHD6</accession>
<feature type="region of interest" description="Disordered" evidence="8">
    <location>
        <begin position="497"/>
        <end position="518"/>
    </location>
</feature>
<evidence type="ECO:0000256" key="6">
    <source>
        <dbReference type="ARBA" id="ARBA00023306"/>
    </source>
</evidence>
<dbReference type="Proteomes" id="UP000051952">
    <property type="component" value="Unassembled WGS sequence"/>
</dbReference>
<evidence type="ECO:0000256" key="5">
    <source>
        <dbReference type="ARBA" id="ARBA00022803"/>
    </source>
</evidence>
<dbReference type="GO" id="GO:0031145">
    <property type="term" value="P:anaphase-promoting complex-dependent catabolic process"/>
    <property type="evidence" value="ECO:0007669"/>
    <property type="project" value="TreeGrafter"/>
</dbReference>
<evidence type="ECO:0000313" key="10">
    <source>
        <dbReference type="EMBL" id="CUE64001.1"/>
    </source>
</evidence>
<dbReference type="EMBL" id="CYKH01000040">
    <property type="protein sequence ID" value="CUE64001.1"/>
    <property type="molecule type" value="Genomic_DNA"/>
</dbReference>
<feature type="region of interest" description="Disordered" evidence="8">
    <location>
        <begin position="1"/>
        <end position="31"/>
    </location>
</feature>
<feature type="compositionally biased region" description="Gly residues" evidence="8">
    <location>
        <begin position="70"/>
        <end position="87"/>
    </location>
</feature>
<dbReference type="GO" id="GO:0005680">
    <property type="term" value="C:anaphase-promoting complex"/>
    <property type="evidence" value="ECO:0007669"/>
    <property type="project" value="InterPro"/>
</dbReference>
<organism evidence="10 11">
    <name type="scientific">Bodo saltans</name>
    <name type="common">Flagellated protozoan</name>
    <dbReference type="NCBI Taxonomy" id="75058"/>
    <lineage>
        <taxon>Eukaryota</taxon>
        <taxon>Discoba</taxon>
        <taxon>Euglenozoa</taxon>
        <taxon>Kinetoplastea</taxon>
        <taxon>Metakinetoplastina</taxon>
        <taxon>Eubodonida</taxon>
        <taxon>Bodonidae</taxon>
        <taxon>Bodo</taxon>
    </lineage>
</organism>